<feature type="domain" description="Vta1/callose synthase N-terminal" evidence="4">
    <location>
        <begin position="9"/>
        <end position="134"/>
    </location>
</feature>
<dbReference type="InterPro" id="IPR039431">
    <property type="entry name" value="Vta1/CALS_N"/>
</dbReference>
<evidence type="ECO:0000256" key="1">
    <source>
        <dbReference type="ARBA" id="ARBA00004308"/>
    </source>
</evidence>
<reference evidence="6" key="1">
    <citation type="journal article" date="2014" name="Nucleic Acids Res.">
        <title>The evolutionary dynamics of variant antigen genes in Babesia reveal a history of genomic innovation underlying host-parasite interaction.</title>
        <authorList>
            <person name="Jackson A.P."/>
            <person name="Otto T.D."/>
            <person name="Darby A."/>
            <person name="Ramaprasad A."/>
            <person name="Xia D."/>
            <person name="Echaide I.E."/>
            <person name="Farber M."/>
            <person name="Gahlot S."/>
            <person name="Gamble J."/>
            <person name="Gupta D."/>
            <person name="Gupta Y."/>
            <person name="Jackson L."/>
            <person name="Malandrin L."/>
            <person name="Malas T.B."/>
            <person name="Moussa E."/>
            <person name="Nair M."/>
            <person name="Reid A.J."/>
            <person name="Sanders M."/>
            <person name="Sharma J."/>
            <person name="Tracey A."/>
            <person name="Quail M.A."/>
            <person name="Weir W."/>
            <person name="Wastling J.M."/>
            <person name="Hall N."/>
            <person name="Willadsen P."/>
            <person name="Lingelbach K."/>
            <person name="Shiels B."/>
            <person name="Tait A."/>
            <person name="Berriman M."/>
            <person name="Allred D.R."/>
            <person name="Pain A."/>
        </authorList>
    </citation>
    <scope>NUCLEOTIDE SEQUENCE [LARGE SCALE GENOMIC DNA]</scope>
    <source>
        <strain evidence="6">Bond</strain>
    </source>
</reference>
<feature type="compositionally biased region" description="Basic and acidic residues" evidence="3">
    <location>
        <begin position="167"/>
        <end position="182"/>
    </location>
</feature>
<evidence type="ECO:0000313" key="6">
    <source>
        <dbReference type="Proteomes" id="UP000033188"/>
    </source>
</evidence>
<feature type="compositionally biased region" description="Polar residues" evidence="3">
    <location>
        <begin position="138"/>
        <end position="148"/>
    </location>
</feature>
<evidence type="ECO:0000313" key="5">
    <source>
        <dbReference type="EMBL" id="CDR98084.1"/>
    </source>
</evidence>
<gene>
    <name evidence="5" type="ORF">BBBOND_0405680</name>
</gene>
<accession>A0A061DE95</accession>
<evidence type="ECO:0000259" key="4">
    <source>
        <dbReference type="Pfam" id="PF04652"/>
    </source>
</evidence>
<dbReference type="Pfam" id="PF04652">
    <property type="entry name" value="Vta1"/>
    <property type="match status" value="1"/>
</dbReference>
<keyword evidence="6" id="KW-1185">Reference proteome</keyword>
<protein>
    <recommendedName>
        <fullName evidence="4">Vta1/callose synthase N-terminal domain-containing protein</fullName>
    </recommendedName>
</protein>
<dbReference type="Gene3D" id="1.25.40.270">
    <property type="entry name" value="Vacuolar protein sorting-associated protein vta1"/>
    <property type="match status" value="1"/>
</dbReference>
<dbReference type="Proteomes" id="UP000033188">
    <property type="component" value="Chromosome 5"/>
</dbReference>
<dbReference type="GO" id="GO:0032511">
    <property type="term" value="P:late endosome to vacuole transport via multivesicular body sorting pathway"/>
    <property type="evidence" value="ECO:0007669"/>
    <property type="project" value="InterPro"/>
</dbReference>
<dbReference type="OMA" id="YAVNALM"/>
<keyword evidence="2" id="KW-0472">Membrane</keyword>
<organism evidence="5 6">
    <name type="scientific">Babesia bigemina</name>
    <dbReference type="NCBI Taxonomy" id="5866"/>
    <lineage>
        <taxon>Eukaryota</taxon>
        <taxon>Sar</taxon>
        <taxon>Alveolata</taxon>
        <taxon>Apicomplexa</taxon>
        <taxon>Aconoidasida</taxon>
        <taxon>Piroplasmida</taxon>
        <taxon>Babesiidae</taxon>
        <taxon>Babesia</taxon>
    </lineage>
</organism>
<proteinExistence type="predicted"/>
<sequence length="211" mass="23786">MKLHPSQYSYIKRANELEEISPASSFYCLNYVIDKVSQVYQDNKSDLEVKNTLIQLLDRAETLKEARGPFELSQFVEFASCLLDAAEADNDPQSAFNRFFVAGKLFDVVVHFSGDSKHKELRRYAQFRALQEKRQISGDESSTSQQTIEEASESAGVSSAQHQHTNAIRETRSETEELKAPEHTPAAEAYDLQMAENAMKSARLAVSGRRT</sequence>
<evidence type="ECO:0000256" key="2">
    <source>
        <dbReference type="ARBA" id="ARBA00023136"/>
    </source>
</evidence>
<evidence type="ECO:0000256" key="3">
    <source>
        <dbReference type="SAM" id="MobiDB-lite"/>
    </source>
</evidence>
<dbReference type="InterPro" id="IPR044538">
    <property type="entry name" value="Vta1-like"/>
</dbReference>
<dbReference type="PANTHER" id="PTHR46009">
    <property type="entry name" value="VACUOLAR PROTEIN SORTING-ASSOCIATED PROTEIN VTA1 HOMOLOG"/>
    <property type="match status" value="1"/>
</dbReference>
<name>A0A061DE95_BABBI</name>
<dbReference type="RefSeq" id="XP_012770270.1">
    <property type="nucleotide sequence ID" value="XM_012914816.1"/>
</dbReference>
<dbReference type="GeneID" id="24566625"/>
<dbReference type="EMBL" id="LK391711">
    <property type="protein sequence ID" value="CDR98084.1"/>
    <property type="molecule type" value="Genomic_DNA"/>
</dbReference>
<dbReference type="PANTHER" id="PTHR46009:SF1">
    <property type="entry name" value="VACUOLAR PROTEIN SORTING-ASSOCIATED PROTEIN VTA1 HOMOLOG"/>
    <property type="match status" value="1"/>
</dbReference>
<dbReference type="OrthoDB" id="10356593at2759"/>
<comment type="subcellular location">
    <subcellularLocation>
        <location evidence="1">Endomembrane system</location>
    </subcellularLocation>
</comment>
<dbReference type="GO" id="GO:0005771">
    <property type="term" value="C:multivesicular body"/>
    <property type="evidence" value="ECO:0007669"/>
    <property type="project" value="TreeGrafter"/>
</dbReference>
<dbReference type="AlphaFoldDB" id="A0A061DE95"/>
<dbReference type="VEuPathDB" id="PiroplasmaDB:BBBOND_0405680"/>
<dbReference type="KEGG" id="bbig:BBBOND_0405680"/>
<feature type="region of interest" description="Disordered" evidence="3">
    <location>
        <begin position="134"/>
        <end position="187"/>
    </location>
</feature>
<dbReference type="InterPro" id="IPR023175">
    <property type="entry name" value="Vta1/CALS_N_sf"/>
</dbReference>